<proteinExistence type="predicted"/>
<evidence type="ECO:0000313" key="1">
    <source>
        <dbReference type="EMBL" id="EPY53712.1"/>
    </source>
</evidence>
<dbReference type="Proteomes" id="UP000015464">
    <property type="component" value="Unassembled WGS sequence"/>
</dbReference>
<sequence>MDLKMMRQLWNTSVSRLNTPLHTIGVNLLDSRRFIAMANQRNFQSRVLFEYKVQWDLFKESSNGVFHTENMIKTRKDICRRSYVISIYNILIPTFTEDDNSTVVH</sequence>
<dbReference type="RefSeq" id="XP_013021168.1">
    <property type="nucleotide sequence ID" value="XM_013165714.1"/>
</dbReference>
<protein>
    <submittedName>
        <fullName evidence="1">Ubiquitin carboxy terminal hydrolase Ubp3</fullName>
    </submittedName>
</protein>
<keyword evidence="1" id="KW-0378">Hydrolase</keyword>
<dbReference type="GeneID" id="25037374"/>
<dbReference type="GO" id="GO:0016787">
    <property type="term" value="F:hydrolase activity"/>
    <property type="evidence" value="ECO:0007669"/>
    <property type="project" value="UniProtKB-KW"/>
</dbReference>
<organism evidence="1 2">
    <name type="scientific">Schizosaccharomyces cryophilus (strain OY26 / ATCC MYA-4695 / CBS 11777 / NBRC 106824 / NRRL Y48691)</name>
    <name type="common">Fission yeast</name>
    <dbReference type="NCBI Taxonomy" id="653667"/>
    <lineage>
        <taxon>Eukaryota</taxon>
        <taxon>Fungi</taxon>
        <taxon>Dikarya</taxon>
        <taxon>Ascomycota</taxon>
        <taxon>Taphrinomycotina</taxon>
        <taxon>Schizosaccharomycetes</taxon>
        <taxon>Schizosaccharomycetales</taxon>
        <taxon>Schizosaccharomycetaceae</taxon>
        <taxon>Schizosaccharomyces</taxon>
    </lineage>
</organism>
<keyword evidence="2" id="KW-1185">Reference proteome</keyword>
<accession>S9X935</accession>
<evidence type="ECO:0000313" key="2">
    <source>
        <dbReference type="Proteomes" id="UP000015464"/>
    </source>
</evidence>
<gene>
    <name evidence="1" type="ORF">SPOG_03055</name>
</gene>
<dbReference type="HOGENOM" id="CLU_2238170_0_0_1"/>
<dbReference type="AlphaFoldDB" id="S9X935"/>
<dbReference type="EMBL" id="KE546988">
    <property type="protein sequence ID" value="EPY53712.1"/>
    <property type="molecule type" value="Genomic_DNA"/>
</dbReference>
<reference evidence="1 2" key="1">
    <citation type="journal article" date="2011" name="Science">
        <title>Comparative functional genomics of the fission yeasts.</title>
        <authorList>
            <person name="Rhind N."/>
            <person name="Chen Z."/>
            <person name="Yassour M."/>
            <person name="Thompson D.A."/>
            <person name="Haas B.J."/>
            <person name="Habib N."/>
            <person name="Wapinski I."/>
            <person name="Roy S."/>
            <person name="Lin M.F."/>
            <person name="Heiman D.I."/>
            <person name="Young S.K."/>
            <person name="Furuya K."/>
            <person name="Guo Y."/>
            <person name="Pidoux A."/>
            <person name="Chen H.M."/>
            <person name="Robbertse B."/>
            <person name="Goldberg J.M."/>
            <person name="Aoki K."/>
            <person name="Bayne E.H."/>
            <person name="Berlin A.M."/>
            <person name="Desjardins C.A."/>
            <person name="Dobbs E."/>
            <person name="Dukaj L."/>
            <person name="Fan L."/>
            <person name="FitzGerald M.G."/>
            <person name="French C."/>
            <person name="Gujja S."/>
            <person name="Hansen K."/>
            <person name="Keifenheim D."/>
            <person name="Levin J.Z."/>
            <person name="Mosher R.A."/>
            <person name="Mueller C.A."/>
            <person name="Pfiffner J."/>
            <person name="Priest M."/>
            <person name="Russ C."/>
            <person name="Smialowska A."/>
            <person name="Swoboda P."/>
            <person name="Sykes S.M."/>
            <person name="Vaughn M."/>
            <person name="Vengrova S."/>
            <person name="Yoder R."/>
            <person name="Zeng Q."/>
            <person name="Allshire R."/>
            <person name="Baulcombe D."/>
            <person name="Birren B.W."/>
            <person name="Brown W."/>
            <person name="Ekwall K."/>
            <person name="Kellis M."/>
            <person name="Leatherwood J."/>
            <person name="Levin H."/>
            <person name="Margalit H."/>
            <person name="Martienssen R."/>
            <person name="Nieduszynski C.A."/>
            <person name="Spatafora J.W."/>
            <person name="Friedman N."/>
            <person name="Dalgaard J.Z."/>
            <person name="Baumann P."/>
            <person name="Niki H."/>
            <person name="Regev A."/>
            <person name="Nusbaum C."/>
        </authorList>
    </citation>
    <scope>NUCLEOTIDE SEQUENCE [LARGE SCALE GENOMIC DNA]</scope>
    <source>
        <strain evidence="2">OY26 / ATCC MYA-4695 / CBS 11777 / NBRC 106824 / NRRL Y48691</strain>
    </source>
</reference>
<name>S9X935_SCHCR</name>